<proteinExistence type="predicted"/>
<dbReference type="GO" id="GO:0005634">
    <property type="term" value="C:nucleus"/>
    <property type="evidence" value="ECO:0007669"/>
    <property type="project" value="UniProtKB-SubCell"/>
</dbReference>
<protein>
    <submittedName>
        <fullName evidence="7">DNA binding protein</fullName>
    </submittedName>
</protein>
<evidence type="ECO:0000256" key="4">
    <source>
        <dbReference type="ARBA" id="ARBA00023242"/>
    </source>
</evidence>
<evidence type="ECO:0000313" key="8">
    <source>
        <dbReference type="Proteomes" id="UP000501346"/>
    </source>
</evidence>
<dbReference type="PIRSF" id="PIRSF010751">
    <property type="entry name" value="HOP1_fungi"/>
    <property type="match status" value="1"/>
</dbReference>
<dbReference type="OrthoDB" id="1928087at2759"/>
<evidence type="ECO:0000259" key="6">
    <source>
        <dbReference type="PROSITE" id="PS50815"/>
    </source>
</evidence>
<accession>A0A6C1DTF4</accession>
<evidence type="ECO:0000256" key="3">
    <source>
        <dbReference type="ARBA" id="ARBA00022454"/>
    </source>
</evidence>
<dbReference type="PANTHER" id="PTHR48225">
    <property type="entry name" value="HORMA DOMAIN-CONTAINING PROTEIN 1"/>
    <property type="match status" value="1"/>
</dbReference>
<comment type="subcellular location">
    <subcellularLocation>
        <location evidence="2">Chromosome</location>
    </subcellularLocation>
    <subcellularLocation>
        <location evidence="1">Nucleus</location>
    </subcellularLocation>
</comment>
<feature type="domain" description="HORMA" evidence="6">
    <location>
        <begin position="20"/>
        <end position="250"/>
    </location>
</feature>
<dbReference type="InterPro" id="IPR051294">
    <property type="entry name" value="HORMA_MeioticProgression"/>
</dbReference>
<dbReference type="EMBL" id="CP048990">
    <property type="protein sequence ID" value="QID80159.1"/>
    <property type="molecule type" value="Genomic_DNA"/>
</dbReference>
<dbReference type="InterPro" id="IPR016573">
    <property type="entry name" value="Hop1"/>
</dbReference>
<dbReference type="GO" id="GO:0007130">
    <property type="term" value="P:synaptonemal complex assembly"/>
    <property type="evidence" value="ECO:0007669"/>
    <property type="project" value="InterPro"/>
</dbReference>
<name>A0A6C1DTF4_SACPS</name>
<evidence type="ECO:0000313" key="7">
    <source>
        <dbReference type="EMBL" id="QID80159.1"/>
    </source>
</evidence>
<dbReference type="PROSITE" id="PS50815">
    <property type="entry name" value="HORMA"/>
    <property type="match status" value="1"/>
</dbReference>
<dbReference type="FunFam" id="3.30.900.10:FF:000012">
    <property type="entry name" value="Hop1p"/>
    <property type="match status" value="1"/>
</dbReference>
<dbReference type="GO" id="GO:0051598">
    <property type="term" value="P:meiotic recombination checkpoint signaling"/>
    <property type="evidence" value="ECO:0007669"/>
    <property type="project" value="InterPro"/>
</dbReference>
<sequence length="605" mass="68997">MSNKQLVKPKTETKTEITTEQSQKLLQTMLTMSFGCLAFLRGLFPDDIFVDQRFVPEKVEKNYNKQNTSQNNSIKIKTLIRGKSTQADLLLDWLEKGVFKSIRLKCLKALSLGIFLEDPTDLLENYIFSFDYDEENNVNINVNLSGNKKGNKNADPENETISLLDSRRMVQQLMRRFIIITQSLEPLPQKKFLTMRLMFNDNVDEDYQPELFKDATFDKRATLKVPTNLDNDAFDVGTLNTKHHKVALSVLSAATSSMEKAGNTNFIRVDPFDLILQQQEENKLEESVPTKPQNFVTSQTTNVLGNLLNSSQASIQPTQFVSNNPVTGICSCECGLEVPKAATVLKTCKSCRKTLHGICYGNFLHSSIEKCFTCIFGPSLDTKWSKFQDLMMIRKVFRFLVRKKKGFPASITELIDSFINVEDQNNEVKERVAFALFVFFLDETLCLDNGGKPSQTIRYVTSSVLVDVKGIIIPNTRKQLNVNHEYKWHFTTSSPKSESFYQEVLPNSRKQVESWLQDITNLRKVYSEALSPSSTLQELDLNSSLPTQDPIISGQKRRRYDLDEYLEEDKSSVVNDTIKAKDFDESVPAKIRKISVSKKTLKSNW</sequence>
<dbReference type="GO" id="GO:0000400">
    <property type="term" value="F:four-way junction DNA binding"/>
    <property type="evidence" value="ECO:0007669"/>
    <property type="project" value="InterPro"/>
</dbReference>
<dbReference type="Gene3D" id="3.30.900.10">
    <property type="entry name" value="HORMA domain"/>
    <property type="match status" value="1"/>
</dbReference>
<keyword evidence="3" id="KW-0158">Chromosome</keyword>
<reference evidence="7 8" key="1">
    <citation type="journal article" date="2019" name="BMC Genomics">
        <title>Chromosome level assembly and comparative genome analysis confirm lager-brewing yeasts originated from a single hybridization.</title>
        <authorList>
            <person name="Salazar A.N."/>
            <person name="Gorter de Vries A.R."/>
            <person name="van den Broek M."/>
            <person name="Brouwers N."/>
            <person name="de la Torre Cortes P."/>
            <person name="Kuijpers N.G.A."/>
            <person name="Daran J.G."/>
            <person name="Abeel T."/>
        </authorList>
    </citation>
    <scope>NUCLEOTIDE SEQUENCE [LARGE SCALE GENOMIC DNA]</scope>
    <source>
        <strain evidence="7 8">CBS 1483</strain>
    </source>
</reference>
<gene>
    <name evidence="7" type="primary">HOP1_1</name>
    <name evidence="7" type="ORF">GRS66_002468</name>
</gene>
<evidence type="ECO:0000256" key="2">
    <source>
        <dbReference type="ARBA" id="ARBA00004286"/>
    </source>
</evidence>
<dbReference type="Pfam" id="PF02301">
    <property type="entry name" value="HORMA"/>
    <property type="match status" value="1"/>
</dbReference>
<keyword evidence="8" id="KW-1185">Reference proteome</keyword>
<keyword evidence="4" id="KW-0539">Nucleus</keyword>
<dbReference type="SUPFAM" id="SSF56019">
    <property type="entry name" value="The spindle assembly checkpoint protein mad2"/>
    <property type="match status" value="1"/>
</dbReference>
<dbReference type="Proteomes" id="UP000501346">
    <property type="component" value="Chromosome ScIX"/>
</dbReference>
<dbReference type="InterPro" id="IPR003511">
    <property type="entry name" value="HORMA_dom"/>
</dbReference>
<keyword evidence="5" id="KW-0469">Meiosis</keyword>
<evidence type="ECO:0000256" key="5">
    <source>
        <dbReference type="ARBA" id="ARBA00023254"/>
    </source>
</evidence>
<dbReference type="InterPro" id="IPR036570">
    <property type="entry name" value="HORMA_dom_sf"/>
</dbReference>
<dbReference type="AlphaFoldDB" id="A0A6C1DTF4"/>
<dbReference type="GO" id="GO:0005694">
    <property type="term" value="C:chromosome"/>
    <property type="evidence" value="ECO:0007669"/>
    <property type="project" value="UniProtKB-SubCell"/>
</dbReference>
<evidence type="ECO:0000256" key="1">
    <source>
        <dbReference type="ARBA" id="ARBA00004123"/>
    </source>
</evidence>
<organism evidence="7 8">
    <name type="scientific">Saccharomyces pastorianus</name>
    <name type="common">Lager yeast</name>
    <name type="synonym">Saccharomyces cerevisiae x Saccharomyces eubayanus</name>
    <dbReference type="NCBI Taxonomy" id="27292"/>
    <lineage>
        <taxon>Eukaryota</taxon>
        <taxon>Fungi</taxon>
        <taxon>Dikarya</taxon>
        <taxon>Ascomycota</taxon>
        <taxon>Saccharomycotina</taxon>
        <taxon>Saccharomycetes</taxon>
        <taxon>Saccharomycetales</taxon>
        <taxon>Saccharomycetaceae</taxon>
        <taxon>Saccharomyces</taxon>
    </lineage>
</organism>
<dbReference type="PANTHER" id="PTHR48225:SF7">
    <property type="entry name" value="MEIOSIS-SPECIFIC PROTEIN HOP1"/>
    <property type="match status" value="1"/>
</dbReference>